<dbReference type="NCBIfam" id="TIGR00420">
    <property type="entry name" value="trmU"/>
    <property type="match status" value="1"/>
</dbReference>
<protein>
    <recommendedName>
        <fullName evidence="4 14">tRNA-specific 2-thiouridylase MnmA</fullName>
        <ecNumber evidence="3 14">2.8.1.13</ecNumber>
    </recommendedName>
</protein>
<dbReference type="EMBL" id="CP054580">
    <property type="protein sequence ID" value="QKS22543.1"/>
    <property type="molecule type" value="Genomic_DNA"/>
</dbReference>
<evidence type="ECO:0000259" key="16">
    <source>
        <dbReference type="Pfam" id="PF20259"/>
    </source>
</evidence>
<gene>
    <name evidence="14" type="primary">mnmA</name>
    <name evidence="17" type="ORF">FX987_00287</name>
</gene>
<keyword evidence="7 14" id="KW-0808">Transferase</keyword>
<keyword evidence="10 14" id="KW-0067">ATP-binding</keyword>
<dbReference type="FunFam" id="3.40.50.620:FF:000004">
    <property type="entry name" value="tRNA-specific 2-thiouridylase MnmA"/>
    <property type="match status" value="1"/>
</dbReference>
<evidence type="ECO:0000256" key="9">
    <source>
        <dbReference type="ARBA" id="ARBA00022741"/>
    </source>
</evidence>
<reference evidence="17 18" key="1">
    <citation type="submission" date="2019-12" db="EMBL/GenBank/DDBJ databases">
        <title>Genome sequencing and assembly of endphytes of Porphyra tenera.</title>
        <authorList>
            <person name="Park J.M."/>
            <person name="Shin R."/>
            <person name="Jo S.H."/>
        </authorList>
    </citation>
    <scope>NUCLEOTIDE SEQUENCE [LARGE SCALE GENOMIC DNA]</scope>
    <source>
        <strain evidence="17 18">GPM3</strain>
    </source>
</reference>
<keyword evidence="11 14" id="KW-0694">RNA-binding</keyword>
<keyword evidence="9 14" id="KW-0547">Nucleotide-binding</keyword>
<keyword evidence="6 14" id="KW-0820">tRNA-binding</keyword>
<comment type="subcellular location">
    <subcellularLocation>
        <location evidence="1 14">Cytoplasm</location>
    </subcellularLocation>
</comment>
<dbReference type="Pfam" id="PF20258">
    <property type="entry name" value="tRNA_Me_trans_C"/>
    <property type="match status" value="1"/>
</dbReference>
<name>A0AAP9NI75_9GAMM</name>
<comment type="caution">
    <text evidence="14">Lacks conserved residue(s) required for the propagation of feature annotation.</text>
</comment>
<dbReference type="Pfam" id="PF03054">
    <property type="entry name" value="tRNA_Me_trans"/>
    <property type="match status" value="1"/>
</dbReference>
<evidence type="ECO:0000256" key="6">
    <source>
        <dbReference type="ARBA" id="ARBA00022555"/>
    </source>
</evidence>
<dbReference type="Proteomes" id="UP000509761">
    <property type="component" value="Chromosome"/>
</dbReference>
<evidence type="ECO:0000256" key="1">
    <source>
        <dbReference type="ARBA" id="ARBA00004496"/>
    </source>
</evidence>
<dbReference type="AlphaFoldDB" id="A0AAP9NI75"/>
<dbReference type="GO" id="GO:0002143">
    <property type="term" value="P:tRNA wobble position uridine thiolation"/>
    <property type="evidence" value="ECO:0007669"/>
    <property type="project" value="TreeGrafter"/>
</dbReference>
<feature type="binding site" evidence="14">
    <location>
        <position position="143"/>
    </location>
    <ligand>
        <name>ATP</name>
        <dbReference type="ChEBI" id="CHEBI:30616"/>
    </ligand>
</feature>
<feature type="domain" description="tRNA-specific 2-thiouridylase MnmA-like central" evidence="16">
    <location>
        <begin position="228"/>
        <end position="293"/>
    </location>
</feature>
<dbReference type="InterPro" id="IPR046885">
    <property type="entry name" value="MnmA-like_C"/>
</dbReference>
<dbReference type="GO" id="GO:0103016">
    <property type="term" value="F:tRNA-uridine 2-sulfurtransferase activity"/>
    <property type="evidence" value="ECO:0007669"/>
    <property type="project" value="UniProtKB-EC"/>
</dbReference>
<dbReference type="Gene3D" id="3.40.50.620">
    <property type="entry name" value="HUPs"/>
    <property type="match status" value="1"/>
</dbReference>
<dbReference type="CDD" id="cd01998">
    <property type="entry name" value="MnmA_TRMU-like"/>
    <property type="match status" value="1"/>
</dbReference>
<dbReference type="GO" id="GO:0005524">
    <property type="term" value="F:ATP binding"/>
    <property type="evidence" value="ECO:0007669"/>
    <property type="project" value="UniProtKB-KW"/>
</dbReference>
<feature type="site" description="Interaction with tRNA" evidence="14">
    <location>
        <position position="365"/>
    </location>
</feature>
<dbReference type="GO" id="GO:0000049">
    <property type="term" value="F:tRNA binding"/>
    <property type="evidence" value="ECO:0007669"/>
    <property type="project" value="UniProtKB-KW"/>
</dbReference>
<evidence type="ECO:0000256" key="11">
    <source>
        <dbReference type="ARBA" id="ARBA00022884"/>
    </source>
</evidence>
<feature type="site" description="Interaction with tRNA" evidence="14">
    <location>
        <position position="144"/>
    </location>
</feature>
<feature type="region of interest" description="Interaction with tRNA" evidence="14">
    <location>
        <begin position="170"/>
        <end position="172"/>
    </location>
</feature>
<feature type="binding site" evidence="14">
    <location>
        <position position="54"/>
    </location>
    <ligand>
        <name>ATP</name>
        <dbReference type="ChEBI" id="CHEBI:30616"/>
    </ligand>
</feature>
<keyword evidence="5 14" id="KW-0963">Cytoplasm</keyword>
<evidence type="ECO:0000313" key="17">
    <source>
        <dbReference type="EMBL" id="QKS22543.1"/>
    </source>
</evidence>
<evidence type="ECO:0000256" key="2">
    <source>
        <dbReference type="ARBA" id="ARBA00006191"/>
    </source>
</evidence>
<evidence type="ECO:0000256" key="7">
    <source>
        <dbReference type="ARBA" id="ARBA00022679"/>
    </source>
</evidence>
<evidence type="ECO:0000256" key="12">
    <source>
        <dbReference type="ARBA" id="ARBA00023157"/>
    </source>
</evidence>
<keyword evidence="18" id="KW-1185">Reference proteome</keyword>
<proteinExistence type="inferred from homology"/>
<dbReference type="InterPro" id="IPR014729">
    <property type="entry name" value="Rossmann-like_a/b/a_fold"/>
</dbReference>
<comment type="catalytic activity">
    <reaction evidence="13 14">
        <text>S-sulfanyl-L-cysteinyl-[protein] + uridine(34) in tRNA + AH2 + ATP = 2-thiouridine(34) in tRNA + L-cysteinyl-[protein] + A + AMP + diphosphate + H(+)</text>
        <dbReference type="Rhea" id="RHEA:47032"/>
        <dbReference type="Rhea" id="RHEA-COMP:10131"/>
        <dbReference type="Rhea" id="RHEA-COMP:11726"/>
        <dbReference type="Rhea" id="RHEA-COMP:11727"/>
        <dbReference type="Rhea" id="RHEA-COMP:11728"/>
        <dbReference type="ChEBI" id="CHEBI:13193"/>
        <dbReference type="ChEBI" id="CHEBI:15378"/>
        <dbReference type="ChEBI" id="CHEBI:17499"/>
        <dbReference type="ChEBI" id="CHEBI:29950"/>
        <dbReference type="ChEBI" id="CHEBI:30616"/>
        <dbReference type="ChEBI" id="CHEBI:33019"/>
        <dbReference type="ChEBI" id="CHEBI:61963"/>
        <dbReference type="ChEBI" id="CHEBI:65315"/>
        <dbReference type="ChEBI" id="CHEBI:87170"/>
        <dbReference type="ChEBI" id="CHEBI:456215"/>
        <dbReference type="EC" id="2.8.1.13"/>
    </reaction>
</comment>
<dbReference type="FunFam" id="2.40.30.10:FF:000023">
    <property type="entry name" value="tRNA-specific 2-thiouridylase MnmA"/>
    <property type="match status" value="1"/>
</dbReference>
<dbReference type="Pfam" id="PF20259">
    <property type="entry name" value="tRNA_Me_trans_M"/>
    <property type="match status" value="1"/>
</dbReference>
<feature type="region of interest" description="Interaction with tRNA" evidence="14">
    <location>
        <begin position="332"/>
        <end position="333"/>
    </location>
</feature>
<organism evidence="17 18">
    <name type="scientific">Vreelandella titanicae</name>
    <dbReference type="NCBI Taxonomy" id="664683"/>
    <lineage>
        <taxon>Bacteria</taxon>
        <taxon>Pseudomonadati</taxon>
        <taxon>Pseudomonadota</taxon>
        <taxon>Gammaproteobacteria</taxon>
        <taxon>Oceanospirillales</taxon>
        <taxon>Halomonadaceae</taxon>
        <taxon>Vreelandella</taxon>
    </lineage>
</organism>
<dbReference type="FunFam" id="2.30.30.280:FF:000001">
    <property type="entry name" value="tRNA-specific 2-thiouridylase MnmA"/>
    <property type="match status" value="1"/>
</dbReference>
<evidence type="ECO:0000256" key="8">
    <source>
        <dbReference type="ARBA" id="ARBA00022694"/>
    </source>
</evidence>
<keyword evidence="8 14" id="KW-0819">tRNA processing</keyword>
<evidence type="ECO:0000256" key="13">
    <source>
        <dbReference type="ARBA" id="ARBA00051542"/>
    </source>
</evidence>
<dbReference type="EC" id="2.8.1.13" evidence="3 14"/>
<dbReference type="Gene3D" id="2.30.30.280">
    <property type="entry name" value="Adenine nucleotide alpha hydrolases-like domains"/>
    <property type="match status" value="1"/>
</dbReference>
<comment type="similarity">
    <text evidence="2 14">Belongs to the MnmA/TRMU family.</text>
</comment>
<accession>A0AAP9NI75</accession>
<dbReference type="InterPro" id="IPR046884">
    <property type="entry name" value="MnmA-like_central"/>
</dbReference>
<dbReference type="InterPro" id="IPR023382">
    <property type="entry name" value="MnmA-like_central_sf"/>
</dbReference>
<feature type="active site" description="Nucleophile" evidence="14">
    <location>
        <position position="119"/>
    </location>
</feature>
<evidence type="ECO:0000256" key="3">
    <source>
        <dbReference type="ARBA" id="ARBA00011949"/>
    </source>
</evidence>
<evidence type="ECO:0000256" key="10">
    <source>
        <dbReference type="ARBA" id="ARBA00022840"/>
    </source>
</evidence>
<evidence type="ECO:0000313" key="18">
    <source>
        <dbReference type="Proteomes" id="UP000509761"/>
    </source>
</evidence>
<sequence length="393" mass="42892">MSSTEPTTPGSSTTESSATAANGKVIVGMSGGVDSSVSALLLMQQGYEVEGLFMKNWDEDDGTEYCTAKEDLADAEAVCAKLGIKLHTANFAAEYWDNVFEHFLAEYKAGRTPNPDILCNREIKFKVFLEYAEMLGADKIATGHYVRKGHVSQGDGDVRPRLLKGLDSNKDQSYFLHAVPEAAIARTLFPVGELEKPAVRALAEQHDLITAKKKDSTGICFIGERRFRDFLQQYLPAQPGTIETPDGDVIGKHMGLMYYTLGQRQGLGIGGLANYSEDPWYVAAKDLDRNVLIAVQGKHDQLLYSDTLVTEAMDWVAGEPPVQQGRFTAKTRYRQSDCGCEMRALPDGGVEVTFDDPQWAVTPGQSLVLYDGDICLGGGVIRATWKKAAEAAA</sequence>
<evidence type="ECO:0000256" key="14">
    <source>
        <dbReference type="HAMAP-Rule" id="MF_00144"/>
    </source>
</evidence>
<dbReference type="PANTHER" id="PTHR11933:SF5">
    <property type="entry name" value="MITOCHONDRIAL TRNA-SPECIFIC 2-THIOURIDYLASE 1"/>
    <property type="match status" value="1"/>
</dbReference>
<dbReference type="HAMAP" id="MF_00144">
    <property type="entry name" value="tRNA_thiouridyl_MnmA"/>
    <property type="match status" value="1"/>
</dbReference>
<evidence type="ECO:0000259" key="15">
    <source>
        <dbReference type="Pfam" id="PF20258"/>
    </source>
</evidence>
<feature type="domain" description="tRNA-specific 2-thiouridylase MnmA-like C-terminal" evidence="15">
    <location>
        <begin position="305"/>
        <end position="381"/>
    </location>
</feature>
<dbReference type="PANTHER" id="PTHR11933">
    <property type="entry name" value="TRNA 5-METHYLAMINOMETHYL-2-THIOURIDYLATE -METHYLTRANSFERASE"/>
    <property type="match status" value="1"/>
</dbReference>
<dbReference type="Gene3D" id="2.40.30.10">
    <property type="entry name" value="Translation factors"/>
    <property type="match status" value="1"/>
</dbReference>
<feature type="active site" description="Cysteine persulfide intermediate" evidence="14">
    <location>
        <position position="220"/>
    </location>
</feature>
<dbReference type="InterPro" id="IPR004506">
    <property type="entry name" value="MnmA-like"/>
</dbReference>
<evidence type="ECO:0000256" key="4">
    <source>
        <dbReference type="ARBA" id="ARBA00013805"/>
    </source>
</evidence>
<dbReference type="GO" id="GO:0005737">
    <property type="term" value="C:cytoplasm"/>
    <property type="evidence" value="ECO:0007669"/>
    <property type="project" value="UniProtKB-SubCell"/>
</dbReference>
<dbReference type="NCBIfam" id="NF001138">
    <property type="entry name" value="PRK00143.1"/>
    <property type="match status" value="1"/>
</dbReference>
<feature type="region of interest" description="Interaction with target base in tRNA" evidence="14">
    <location>
        <begin position="114"/>
        <end position="116"/>
    </location>
</feature>
<dbReference type="SUPFAM" id="SSF52402">
    <property type="entry name" value="Adenine nucleotide alpha hydrolases-like"/>
    <property type="match status" value="1"/>
</dbReference>
<comment type="function">
    <text evidence="14">Catalyzes the 2-thiolation of uridine at the wobble position (U34) of tRNA, leading to the formation of s(2)U34.</text>
</comment>
<feature type="binding site" evidence="14">
    <location>
        <begin position="28"/>
        <end position="35"/>
    </location>
    <ligand>
        <name>ATP</name>
        <dbReference type="ChEBI" id="CHEBI:30616"/>
    </ligand>
</feature>
<evidence type="ECO:0000256" key="5">
    <source>
        <dbReference type="ARBA" id="ARBA00022490"/>
    </source>
</evidence>
<keyword evidence="12" id="KW-1015">Disulfide bond</keyword>